<evidence type="ECO:0000313" key="1">
    <source>
        <dbReference type="EMBL" id="KAI4295353.1"/>
    </source>
</evidence>
<accession>A0ACB9KDW7</accession>
<evidence type="ECO:0000313" key="2">
    <source>
        <dbReference type="Proteomes" id="UP000828941"/>
    </source>
</evidence>
<dbReference type="Proteomes" id="UP000828941">
    <property type="component" value="Chromosome 14"/>
</dbReference>
<organism evidence="1 2">
    <name type="scientific">Bauhinia variegata</name>
    <name type="common">Purple orchid tree</name>
    <name type="synonym">Phanera variegata</name>
    <dbReference type="NCBI Taxonomy" id="167791"/>
    <lineage>
        <taxon>Eukaryota</taxon>
        <taxon>Viridiplantae</taxon>
        <taxon>Streptophyta</taxon>
        <taxon>Embryophyta</taxon>
        <taxon>Tracheophyta</taxon>
        <taxon>Spermatophyta</taxon>
        <taxon>Magnoliopsida</taxon>
        <taxon>eudicotyledons</taxon>
        <taxon>Gunneridae</taxon>
        <taxon>Pentapetalae</taxon>
        <taxon>rosids</taxon>
        <taxon>fabids</taxon>
        <taxon>Fabales</taxon>
        <taxon>Fabaceae</taxon>
        <taxon>Cercidoideae</taxon>
        <taxon>Cercideae</taxon>
        <taxon>Bauhiniinae</taxon>
        <taxon>Bauhinia</taxon>
    </lineage>
</organism>
<proteinExistence type="predicted"/>
<comment type="caution">
    <text evidence="1">The sequence shown here is derived from an EMBL/GenBank/DDBJ whole genome shotgun (WGS) entry which is preliminary data.</text>
</comment>
<protein>
    <submittedName>
        <fullName evidence="1">Uncharacterized protein</fullName>
    </submittedName>
</protein>
<sequence length="778" mass="84215">MKAIVTSSFFLLLLSLASCTQKNKIYVVYFGEHSGDKALDEIEKTHYSYLSSVKATEEGAKASLLYSYKHSINGFAALLSKEEVSKLQEMKEVISVFKSQPKGYSLHTTRSWEFVGLREPLNPFRKESKGDLLSKAKYGEDVIVGMIDNGVWPESQSFSDKGMEPVPKRWKGICQAGTNFNSSNCNKKIIGARYYFKGYEYVYGPIDEKEDYKSARDKDGHGTHTASIVAGRAVAGASAVGGFANGTASGGAPLARLAIYKACWPFKGQSKDLGNTCIDIDMLAAIDDAIHDGVDILSISIGYSNPIPYKDDMIARGALHATKNNIVVVCSAGNKGPAPKTLSNVAPWILTVAASTVDRSFHAPIVLDNGGIIDGQSITPVHMENKLHRLVYAGHVEHSGNFEQNSGYCLPDTLNPDKVEGKIVLCIRGQGGRLQKSLEVKRAGGVGAIIGNNKTNGADVPCDAHLFPATGVLYQDSLKLLRYITSKKNPMAHILPGKTVLYTKPAPSMASFSSRGPNIVDPSILKPDITAPGVNILAAWTETDGPTRMSSIDFRVVKYNIFSGTSMSCPHVSAAAALLKAIHPTWSSAAIRSALMTTAGTINNMGKPLTDENGSPATPFAYGSGHFDPQKAADPGLVYDASYNDYLVYTCSIGVTKDLNVSFNCPNSPPEPVNLNYPSIQIHMLNDTKTVQRIVTNVGSSNSVYTFSAKPPQGFSIKASPNVLNFDSVGQKKRFNVTVRARRAQVPTKYDPEQYYFGWFAWSNGIQHVRSPVAVSWG</sequence>
<name>A0ACB9KDW7_BAUVA</name>
<reference evidence="1 2" key="1">
    <citation type="journal article" date="2022" name="DNA Res.">
        <title>Chromosomal-level genome assembly of the orchid tree Bauhinia variegata (Leguminosae; Cercidoideae) supports the allotetraploid origin hypothesis of Bauhinia.</title>
        <authorList>
            <person name="Zhong Y."/>
            <person name="Chen Y."/>
            <person name="Zheng D."/>
            <person name="Pang J."/>
            <person name="Liu Y."/>
            <person name="Luo S."/>
            <person name="Meng S."/>
            <person name="Qian L."/>
            <person name="Wei D."/>
            <person name="Dai S."/>
            <person name="Zhou R."/>
        </authorList>
    </citation>
    <scope>NUCLEOTIDE SEQUENCE [LARGE SCALE GENOMIC DNA]</scope>
    <source>
        <strain evidence="1">BV-YZ2020</strain>
    </source>
</reference>
<keyword evidence="2" id="KW-1185">Reference proteome</keyword>
<dbReference type="EMBL" id="CM039439">
    <property type="protein sequence ID" value="KAI4295353.1"/>
    <property type="molecule type" value="Genomic_DNA"/>
</dbReference>
<gene>
    <name evidence="1" type="ORF">L6164_035407</name>
</gene>